<feature type="domain" description="FRG" evidence="1">
    <location>
        <begin position="23"/>
        <end position="122"/>
    </location>
</feature>
<dbReference type="OrthoDB" id="9816036at2"/>
<keyword evidence="3" id="KW-1185">Reference proteome</keyword>
<evidence type="ECO:0000259" key="1">
    <source>
        <dbReference type="SMART" id="SM00901"/>
    </source>
</evidence>
<gene>
    <name evidence="2" type="ORF">EG028_25585</name>
</gene>
<dbReference type="Pfam" id="PF08867">
    <property type="entry name" value="FRG"/>
    <property type="match status" value="1"/>
</dbReference>
<dbReference type="InterPro" id="IPR014966">
    <property type="entry name" value="FRG-dom"/>
</dbReference>
<accession>A0A3N4MA70</accession>
<evidence type="ECO:0000313" key="3">
    <source>
        <dbReference type="Proteomes" id="UP000279089"/>
    </source>
</evidence>
<comment type="caution">
    <text evidence="2">The sequence shown here is derived from an EMBL/GenBank/DDBJ whole genome shotgun (WGS) entry which is preliminary data.</text>
</comment>
<dbReference type="RefSeq" id="WP_120519141.1">
    <property type="nucleotide sequence ID" value="NZ_QXZY01000016.1"/>
</dbReference>
<proteinExistence type="predicted"/>
<reference evidence="3" key="1">
    <citation type="submission" date="2018-11" db="EMBL/GenBank/DDBJ databases">
        <title>Chitinophaga lutea sp.nov., isolate from arsenic contaminated soil.</title>
        <authorList>
            <person name="Zong Y."/>
        </authorList>
    </citation>
    <scope>NUCLEOTIDE SEQUENCE [LARGE SCALE GENOMIC DNA]</scope>
    <source>
        <strain evidence="3">YLT18</strain>
    </source>
</reference>
<evidence type="ECO:0000313" key="2">
    <source>
        <dbReference type="EMBL" id="RPD38267.1"/>
    </source>
</evidence>
<organism evidence="2 3">
    <name type="scientific">Chitinophaga barathri</name>
    <dbReference type="NCBI Taxonomy" id="1647451"/>
    <lineage>
        <taxon>Bacteria</taxon>
        <taxon>Pseudomonadati</taxon>
        <taxon>Bacteroidota</taxon>
        <taxon>Chitinophagia</taxon>
        <taxon>Chitinophagales</taxon>
        <taxon>Chitinophagaceae</taxon>
        <taxon>Chitinophaga</taxon>
    </lineage>
</organism>
<dbReference type="Proteomes" id="UP000279089">
    <property type="component" value="Unassembled WGS sequence"/>
</dbReference>
<sequence>MEYETIVGSLEEALALAKQWQREGKFDLFRGQSRNWKLLASIHRNKHQNDHDLCLERVETLFFFMKNNEILKSYIHDFHHFIAIAQHYGLATSYIDFTTDPYVAAYFATHSGNRPGEYACIICANKEDFKDTIAFGKPVFNKYLKNGHQPAFLSFDVKNLWRLQAQKGHFLYTPFPGIERIYPFDRILFPFTEPFDGLKTEDIYPTSKSILESHLDHFFTTERRNNNMKKIIAWLGEDKVRRLPGQNIFDYIDDKCKPHYSWRLKNTIQWRKHFEEHWDHLENKKVLEFQFSYTRIRNWEVDTLAEHVEQVLSGYSSYRSTIIKLLVKRIHIPFNKKLNNQIQKGCNLIWNGMRNLPYTDREIAIALSQFVIMMCDDHTYSDDDYKPLMGQAIKISLSNDNMSHSRAYAGGFNILSAKRKNIYRYIKSEEREICQDNPVALTQLISDPRYLFTFGGFRKLFVSDVIPSQTILAITQENPVIYFNPVQIKIFGLA</sequence>
<protein>
    <submittedName>
        <fullName evidence="2">FRG domain-containing protein</fullName>
    </submittedName>
</protein>
<name>A0A3N4MA70_9BACT</name>
<dbReference type="EMBL" id="RMBX01000016">
    <property type="protein sequence ID" value="RPD38267.1"/>
    <property type="molecule type" value="Genomic_DNA"/>
</dbReference>
<dbReference type="AlphaFoldDB" id="A0A3N4MA70"/>
<dbReference type="SMART" id="SM00901">
    <property type="entry name" value="FRG"/>
    <property type="match status" value="1"/>
</dbReference>